<dbReference type="AlphaFoldDB" id="A0A414ZQT9"/>
<dbReference type="Proteomes" id="UP000285865">
    <property type="component" value="Unassembled WGS sequence"/>
</dbReference>
<dbReference type="EMBL" id="QRKN01000001">
    <property type="protein sequence ID" value="RHI25632.1"/>
    <property type="molecule type" value="Genomic_DNA"/>
</dbReference>
<gene>
    <name evidence="1" type="ORF">DW172_02815</name>
</gene>
<name>A0A414ZQT9_9FIRM</name>
<dbReference type="RefSeq" id="WP_118257108.1">
    <property type="nucleotide sequence ID" value="NZ_QRKN01000001.1"/>
</dbReference>
<reference evidence="1 2" key="1">
    <citation type="submission" date="2018-08" db="EMBL/GenBank/DDBJ databases">
        <title>A genome reference for cultivated species of the human gut microbiota.</title>
        <authorList>
            <person name="Zou Y."/>
            <person name="Xue W."/>
            <person name="Luo G."/>
        </authorList>
    </citation>
    <scope>NUCLEOTIDE SEQUENCE [LARGE SCALE GENOMIC DNA]</scope>
    <source>
        <strain evidence="1 2">AM16-11</strain>
    </source>
</reference>
<sequence length="106" mass="12314">MLKNIEDIIISRARDSEKLKLLKQYEDDIKTAKDIINGKLTYCEECKDYYLTKSFFSEKETVPTKICVYEDPINSGGNDYVDGYADISYSVCPKGHKHVVDRREYT</sequence>
<proteinExistence type="predicted"/>
<protein>
    <submittedName>
        <fullName evidence="1">Uncharacterized protein</fullName>
    </submittedName>
</protein>
<evidence type="ECO:0000313" key="1">
    <source>
        <dbReference type="EMBL" id="RHI25632.1"/>
    </source>
</evidence>
<comment type="caution">
    <text evidence="1">The sequence shown here is derived from an EMBL/GenBank/DDBJ whole genome shotgun (WGS) entry which is preliminary data.</text>
</comment>
<accession>A0A414ZQT9</accession>
<organism evidence="1 2">
    <name type="scientific">Agathobacter rectalis</name>
    <dbReference type="NCBI Taxonomy" id="39491"/>
    <lineage>
        <taxon>Bacteria</taxon>
        <taxon>Bacillati</taxon>
        <taxon>Bacillota</taxon>
        <taxon>Clostridia</taxon>
        <taxon>Lachnospirales</taxon>
        <taxon>Lachnospiraceae</taxon>
        <taxon>Agathobacter</taxon>
    </lineage>
</organism>
<evidence type="ECO:0000313" key="2">
    <source>
        <dbReference type="Proteomes" id="UP000285865"/>
    </source>
</evidence>